<dbReference type="EMBL" id="JAGTTL010000003">
    <property type="protein sequence ID" value="KAK6324409.1"/>
    <property type="molecule type" value="Genomic_DNA"/>
</dbReference>
<gene>
    <name evidence="3" type="ORF">J4Q44_G00037510</name>
</gene>
<proteinExistence type="predicted"/>
<name>A0AAN8R5M0_9TELE</name>
<feature type="region of interest" description="Disordered" evidence="1">
    <location>
        <begin position="201"/>
        <end position="232"/>
    </location>
</feature>
<sequence length="232" mass="25992">MGYKTIAKQLETDLPALHGNASLSGRRVALSVLSEGGDVTLYGLLTEEKKEREEERVEEGQGFIYCCLQTPPLSIPTNHSQCLVHLHTQGTNQTAVKSDLPWTRPPRSEWLCVFRMVWLVLLVVVMLIVLTTVLGLIHWRTGCCRKKPRVYPASVFQTRGFNTDLLHVSVSLHPSSELLLSGYGTTYWTGLLSPIHEEKTAEEEPHQGYYGNETALHHRGHPLPSSLSPEEL</sequence>
<organism evidence="3 4">
    <name type="scientific">Coregonus suidteri</name>
    <dbReference type="NCBI Taxonomy" id="861788"/>
    <lineage>
        <taxon>Eukaryota</taxon>
        <taxon>Metazoa</taxon>
        <taxon>Chordata</taxon>
        <taxon>Craniata</taxon>
        <taxon>Vertebrata</taxon>
        <taxon>Euteleostomi</taxon>
        <taxon>Actinopterygii</taxon>
        <taxon>Neopterygii</taxon>
        <taxon>Teleostei</taxon>
        <taxon>Protacanthopterygii</taxon>
        <taxon>Salmoniformes</taxon>
        <taxon>Salmonidae</taxon>
        <taxon>Coregoninae</taxon>
        <taxon>Coregonus</taxon>
    </lineage>
</organism>
<evidence type="ECO:0000256" key="2">
    <source>
        <dbReference type="SAM" id="Phobius"/>
    </source>
</evidence>
<keyword evidence="2" id="KW-0472">Membrane</keyword>
<evidence type="ECO:0000256" key="1">
    <source>
        <dbReference type="SAM" id="MobiDB-lite"/>
    </source>
</evidence>
<protein>
    <submittedName>
        <fullName evidence="3">Uncharacterized protein</fullName>
    </submittedName>
</protein>
<keyword evidence="4" id="KW-1185">Reference proteome</keyword>
<keyword evidence="2" id="KW-1133">Transmembrane helix</keyword>
<reference evidence="3 4" key="1">
    <citation type="submission" date="2021-04" db="EMBL/GenBank/DDBJ databases">
        <authorList>
            <person name="De Guttry C."/>
            <person name="Zahm M."/>
            <person name="Klopp C."/>
            <person name="Cabau C."/>
            <person name="Louis A."/>
            <person name="Berthelot C."/>
            <person name="Parey E."/>
            <person name="Roest Crollius H."/>
            <person name="Montfort J."/>
            <person name="Robinson-Rechavi M."/>
            <person name="Bucao C."/>
            <person name="Bouchez O."/>
            <person name="Gislard M."/>
            <person name="Lluch J."/>
            <person name="Milhes M."/>
            <person name="Lampietro C."/>
            <person name="Lopez Roques C."/>
            <person name="Donnadieu C."/>
            <person name="Braasch I."/>
            <person name="Desvignes T."/>
            <person name="Postlethwait J."/>
            <person name="Bobe J."/>
            <person name="Wedekind C."/>
            <person name="Guiguen Y."/>
        </authorList>
    </citation>
    <scope>NUCLEOTIDE SEQUENCE [LARGE SCALE GENOMIC DNA]</scope>
    <source>
        <strain evidence="3">Cs_M1</strain>
        <tissue evidence="3">Blood</tissue>
    </source>
</reference>
<dbReference type="Proteomes" id="UP001356427">
    <property type="component" value="Unassembled WGS sequence"/>
</dbReference>
<evidence type="ECO:0000313" key="3">
    <source>
        <dbReference type="EMBL" id="KAK6324409.1"/>
    </source>
</evidence>
<accession>A0AAN8R5M0</accession>
<feature type="transmembrane region" description="Helical" evidence="2">
    <location>
        <begin position="117"/>
        <end position="139"/>
    </location>
</feature>
<keyword evidence="2" id="KW-0812">Transmembrane</keyword>
<dbReference type="AlphaFoldDB" id="A0AAN8R5M0"/>
<evidence type="ECO:0000313" key="4">
    <source>
        <dbReference type="Proteomes" id="UP001356427"/>
    </source>
</evidence>
<comment type="caution">
    <text evidence="3">The sequence shown here is derived from an EMBL/GenBank/DDBJ whole genome shotgun (WGS) entry which is preliminary data.</text>
</comment>